<evidence type="ECO:0000313" key="11">
    <source>
        <dbReference type="Proteomes" id="UP000031666"/>
    </source>
</evidence>
<evidence type="ECO:0000256" key="7">
    <source>
        <dbReference type="ARBA" id="ARBA00023601"/>
    </source>
</evidence>
<dbReference type="PANTHER" id="PTHR43273">
    <property type="entry name" value="ANAEROBIC SULFATASE-MATURATING ENZYME HOMOLOG ASLB-RELATED"/>
    <property type="match status" value="1"/>
</dbReference>
<comment type="caution">
    <text evidence="10">The sequence shown here is derived from an EMBL/GenBank/DDBJ whole genome shotgun (WGS) entry which is preliminary data.</text>
</comment>
<dbReference type="PROSITE" id="PS51918">
    <property type="entry name" value="RADICAL_SAM"/>
    <property type="match status" value="1"/>
</dbReference>
<dbReference type="CDD" id="cd21120">
    <property type="entry name" value="SPASM_anSME"/>
    <property type="match status" value="1"/>
</dbReference>
<keyword evidence="6" id="KW-0411">Iron-sulfur</keyword>
<dbReference type="InterPro" id="IPR023885">
    <property type="entry name" value="4Fe4S-binding_SPASM_dom"/>
</dbReference>
<dbReference type="SFLD" id="SFLDF00285">
    <property type="entry name" value="anaerobic_Ser-type_sulfatase-m"/>
    <property type="match status" value="1"/>
</dbReference>
<dbReference type="Pfam" id="PF13186">
    <property type="entry name" value="SPASM"/>
    <property type="match status" value="1"/>
</dbReference>
<gene>
    <name evidence="10" type="ORF">JCM19241_1558</name>
</gene>
<dbReference type="CDD" id="cd01335">
    <property type="entry name" value="Radical_SAM"/>
    <property type="match status" value="1"/>
</dbReference>
<dbReference type="NCBIfam" id="TIGR03942">
    <property type="entry name" value="sulfatase_rSAM"/>
    <property type="match status" value="1"/>
</dbReference>
<sequence>MLITQGSQYQGRASKRMHVMAKPIGAVCNIDCDYCYYLSKQDLLEYKKGCSPQISDADLESYVKQYIEGQNTPEIIFSWQGGEPTLLGLEFFERVVALQEKYRPQGVTIANDLQTNGTLLNDKWCQFLSQHNFLVGLSIDGPQMYHDAYRTNKAGRGTFKQVMNAVELLHKYEVKFATLTCINNLTSRAPLEIYRFLRDEVRSPQMQFIPIVEPKSFRDTAPQHWPADQQPKQGDKRLIPGSKNSVMESWCVTDEAWGNFLIAVFDEWASRDVGKVFVQYFEAFIETWMGRRNPLCTLGEFCGKGLAMEPTGDVFSCDHYVYPEYKLGNVHERPLDEMAYSAEQQEFGFAKTRTLTEQCQKCDYKFACHGECPKNRFIRTKDGEPGLNYLCAGWHKFYRHADRSIAHLLRLMGYPVAHGMFSDAVVRQAMQQQNPSNSFGAKF</sequence>
<dbReference type="SUPFAM" id="SSF102114">
    <property type="entry name" value="Radical SAM enzymes"/>
    <property type="match status" value="1"/>
</dbReference>
<keyword evidence="2" id="KW-0004">4Fe-4S</keyword>
<dbReference type="NCBIfam" id="TIGR04085">
    <property type="entry name" value="rSAM_more_4Fe4S"/>
    <property type="match status" value="1"/>
</dbReference>
<evidence type="ECO:0000256" key="2">
    <source>
        <dbReference type="ARBA" id="ARBA00022485"/>
    </source>
</evidence>
<keyword evidence="5" id="KW-0408">Iron</keyword>
<feature type="region of interest" description="Disordered" evidence="8">
    <location>
        <begin position="219"/>
        <end position="238"/>
    </location>
</feature>
<evidence type="ECO:0000313" key="10">
    <source>
        <dbReference type="EMBL" id="GAM75215.1"/>
    </source>
</evidence>
<dbReference type="SFLD" id="SFLDS00029">
    <property type="entry name" value="Radical_SAM"/>
    <property type="match status" value="1"/>
</dbReference>
<dbReference type="EMBL" id="BBSC01000003">
    <property type="protein sequence ID" value="GAM75215.1"/>
    <property type="molecule type" value="Genomic_DNA"/>
</dbReference>
<evidence type="ECO:0000256" key="1">
    <source>
        <dbReference type="ARBA" id="ARBA00001966"/>
    </source>
</evidence>
<dbReference type="InterPro" id="IPR013785">
    <property type="entry name" value="Aldolase_TIM"/>
</dbReference>
<feature type="domain" description="Radical SAM core" evidence="9">
    <location>
        <begin position="7"/>
        <end position="249"/>
    </location>
</feature>
<dbReference type="Gene3D" id="3.20.20.70">
    <property type="entry name" value="Aldolase class I"/>
    <property type="match status" value="1"/>
</dbReference>
<keyword evidence="3" id="KW-0949">S-adenosyl-L-methionine</keyword>
<name>A0A0B8Q6D6_9VIBR</name>
<proteinExistence type="inferred from homology"/>
<dbReference type="InterPro" id="IPR007197">
    <property type="entry name" value="rSAM"/>
</dbReference>
<accession>A0A0B8Q6D6</accession>
<dbReference type="AlphaFoldDB" id="A0A0B8Q6D6"/>
<organism evidence="10 11">
    <name type="scientific">Vibrio ishigakensis</name>
    <dbReference type="NCBI Taxonomy" id="1481914"/>
    <lineage>
        <taxon>Bacteria</taxon>
        <taxon>Pseudomonadati</taxon>
        <taxon>Pseudomonadota</taxon>
        <taxon>Gammaproteobacteria</taxon>
        <taxon>Vibrionales</taxon>
        <taxon>Vibrionaceae</taxon>
        <taxon>Vibrio</taxon>
    </lineage>
</organism>
<protein>
    <submittedName>
        <fullName evidence="10">Arylsulfatase regulatory protein</fullName>
    </submittedName>
</protein>
<evidence type="ECO:0000256" key="6">
    <source>
        <dbReference type="ARBA" id="ARBA00023014"/>
    </source>
</evidence>
<dbReference type="InterPro" id="IPR058240">
    <property type="entry name" value="rSAM_sf"/>
</dbReference>
<dbReference type="Pfam" id="PF04055">
    <property type="entry name" value="Radical_SAM"/>
    <property type="match status" value="1"/>
</dbReference>
<comment type="similarity">
    <text evidence="7">Belongs to the radical SAM superfamily. Anaerobic sulfatase-maturating enzyme family.</text>
</comment>
<dbReference type="InterPro" id="IPR047207">
    <property type="entry name" value="SPASM_anSME"/>
</dbReference>
<dbReference type="InterPro" id="IPR034491">
    <property type="entry name" value="Anaerob_Ser_sulfatase-maturase"/>
</dbReference>
<reference evidence="10 11" key="1">
    <citation type="submission" date="2015-01" db="EMBL/GenBank/DDBJ databases">
        <title>Vibrio sp. C94 JCM 19241 whole genome shotgun sequence.</title>
        <authorList>
            <person name="Sawabe T."/>
            <person name="Meirelles P."/>
            <person name="Feng G."/>
            <person name="Sayaka M."/>
            <person name="Hattori M."/>
            <person name="Ohkuma M."/>
        </authorList>
    </citation>
    <scope>NUCLEOTIDE SEQUENCE [LARGE SCALE GENOMIC DNA]</scope>
    <source>
        <strain evidence="11">JCM 19241</strain>
    </source>
</reference>
<dbReference type="GO" id="GO:0046872">
    <property type="term" value="F:metal ion binding"/>
    <property type="evidence" value="ECO:0007669"/>
    <property type="project" value="UniProtKB-KW"/>
</dbReference>
<keyword evidence="4" id="KW-0479">Metal-binding</keyword>
<dbReference type="GO" id="GO:0051539">
    <property type="term" value="F:4 iron, 4 sulfur cluster binding"/>
    <property type="evidence" value="ECO:0007669"/>
    <property type="project" value="UniProtKB-KW"/>
</dbReference>
<dbReference type="InterPro" id="IPR023867">
    <property type="entry name" value="Sulphatase_maturase_rSAM"/>
</dbReference>
<dbReference type="GO" id="GO:0016491">
    <property type="term" value="F:oxidoreductase activity"/>
    <property type="evidence" value="ECO:0007669"/>
    <property type="project" value="InterPro"/>
</dbReference>
<dbReference type="PANTHER" id="PTHR43273:SF3">
    <property type="entry name" value="ANAEROBIC SULFATASE-MATURATING ENZYME HOMOLOG ASLB-RELATED"/>
    <property type="match status" value="1"/>
</dbReference>
<evidence type="ECO:0000256" key="5">
    <source>
        <dbReference type="ARBA" id="ARBA00023004"/>
    </source>
</evidence>
<evidence type="ECO:0000256" key="3">
    <source>
        <dbReference type="ARBA" id="ARBA00022691"/>
    </source>
</evidence>
<dbReference type="SFLD" id="SFLDG01072">
    <property type="entry name" value="dehydrogenase_like"/>
    <property type="match status" value="1"/>
</dbReference>
<reference evidence="10 11" key="2">
    <citation type="submission" date="2015-01" db="EMBL/GenBank/DDBJ databases">
        <authorList>
            <consortium name="NBRP consortium"/>
            <person name="Sawabe T."/>
            <person name="Meirelles P."/>
            <person name="Feng G."/>
            <person name="Sayaka M."/>
            <person name="Hattori M."/>
            <person name="Ohkuma M."/>
        </authorList>
    </citation>
    <scope>NUCLEOTIDE SEQUENCE [LARGE SCALE GENOMIC DNA]</scope>
    <source>
        <strain evidence="11">JCM 19241</strain>
    </source>
</reference>
<dbReference type="SFLD" id="SFLDG01067">
    <property type="entry name" value="SPASM/twitch_domain_containing"/>
    <property type="match status" value="1"/>
</dbReference>
<evidence type="ECO:0000259" key="9">
    <source>
        <dbReference type="PROSITE" id="PS51918"/>
    </source>
</evidence>
<dbReference type="SFLD" id="SFLDG01384">
    <property type="entry name" value="thioether_bond_formation_requi"/>
    <property type="match status" value="1"/>
</dbReference>
<comment type="cofactor">
    <cofactor evidence="1">
        <name>[4Fe-4S] cluster</name>
        <dbReference type="ChEBI" id="CHEBI:49883"/>
    </cofactor>
</comment>
<evidence type="ECO:0000256" key="4">
    <source>
        <dbReference type="ARBA" id="ARBA00022723"/>
    </source>
</evidence>
<evidence type="ECO:0000256" key="8">
    <source>
        <dbReference type="SAM" id="MobiDB-lite"/>
    </source>
</evidence>
<dbReference type="Proteomes" id="UP000031666">
    <property type="component" value="Unassembled WGS sequence"/>
</dbReference>
<dbReference type="STRING" id="1481914.JCM19241_1558"/>
<dbReference type="SFLD" id="SFLDG01386">
    <property type="entry name" value="main_SPASM_domain-containing"/>
    <property type="match status" value="1"/>
</dbReference>